<protein>
    <submittedName>
        <fullName evidence="1">Uncharacterized protein</fullName>
    </submittedName>
</protein>
<reference evidence="1" key="1">
    <citation type="submission" date="2021-01" db="EMBL/GenBank/DDBJ databases">
        <authorList>
            <person name="Corre E."/>
            <person name="Pelletier E."/>
            <person name="Niang G."/>
            <person name="Scheremetjew M."/>
            <person name="Finn R."/>
            <person name="Kale V."/>
            <person name="Holt S."/>
            <person name="Cochrane G."/>
            <person name="Meng A."/>
            <person name="Brown T."/>
            <person name="Cohen L."/>
        </authorList>
    </citation>
    <scope>NUCLEOTIDE SEQUENCE</scope>
    <source>
        <strain evidence="1">NIES-381</strain>
    </source>
</reference>
<sequence>MTPPTWEKRTANGWKDGKGDAGLVRVAISYQLVQMLSGSSGAAWLPIPSDARPLPLLGIHLWFATSWSFSLGFDCKPCKKPNACLAAPWEGARVVRELRRGGPEDTKLYHSILRHPKVYTPWDTPEVYSHKTVTCLRETKIHHNPKTVCLVHRPSPA</sequence>
<dbReference type="EMBL" id="HBGA01089338">
    <property type="protein sequence ID" value="CAD9022322.1"/>
    <property type="molecule type" value="Transcribed_RNA"/>
</dbReference>
<gene>
    <name evidence="1" type="ORF">EGYM00392_LOCUS33443</name>
</gene>
<dbReference type="AlphaFoldDB" id="A0A7S1NIN9"/>
<proteinExistence type="predicted"/>
<evidence type="ECO:0000313" key="1">
    <source>
        <dbReference type="EMBL" id="CAD9022322.1"/>
    </source>
</evidence>
<name>A0A7S1NIN9_9EUGL</name>
<accession>A0A7S1NIN9</accession>
<organism evidence="1">
    <name type="scientific">Eutreptiella gymnastica</name>
    <dbReference type="NCBI Taxonomy" id="73025"/>
    <lineage>
        <taxon>Eukaryota</taxon>
        <taxon>Discoba</taxon>
        <taxon>Euglenozoa</taxon>
        <taxon>Euglenida</taxon>
        <taxon>Spirocuta</taxon>
        <taxon>Euglenophyceae</taxon>
        <taxon>Eutreptiales</taxon>
        <taxon>Eutreptiaceae</taxon>
        <taxon>Eutreptiella</taxon>
    </lineage>
</organism>